<evidence type="ECO:0000259" key="8">
    <source>
        <dbReference type="PROSITE" id="PS50235"/>
    </source>
</evidence>
<comment type="similarity">
    <text evidence="1">Belongs to the peptidase C19 family.</text>
</comment>
<accession>A0A6I9R3R9</accession>
<dbReference type="InterPro" id="IPR028889">
    <property type="entry name" value="USP"/>
</dbReference>
<dbReference type="GeneID" id="105043925"/>
<protein>
    <submittedName>
        <fullName evidence="10">Ubiquitin carboxyl-terminal hydrolase 21</fullName>
    </submittedName>
</protein>
<dbReference type="SUPFAM" id="SSF54001">
    <property type="entry name" value="Cysteine proteinases"/>
    <property type="match status" value="1"/>
</dbReference>
<dbReference type="InterPro" id="IPR050164">
    <property type="entry name" value="Peptidase_C19"/>
</dbReference>
<dbReference type="PANTHER" id="PTHR24006">
    <property type="entry name" value="UBIQUITIN CARBOXYL-TERMINAL HYDROLASE"/>
    <property type="match status" value="1"/>
</dbReference>
<dbReference type="Pfam" id="PF00443">
    <property type="entry name" value="UCH"/>
    <property type="match status" value="1"/>
</dbReference>
<evidence type="ECO:0000256" key="4">
    <source>
        <dbReference type="ARBA" id="ARBA00022801"/>
    </source>
</evidence>
<dbReference type="GO" id="GO:0004843">
    <property type="term" value="F:cysteine-type deubiquitinase activity"/>
    <property type="evidence" value="ECO:0007669"/>
    <property type="project" value="InterPro"/>
</dbReference>
<dbReference type="AlphaFoldDB" id="A0A6I9R3R9"/>
<evidence type="ECO:0000256" key="7">
    <source>
        <dbReference type="SAM" id="MobiDB-lite"/>
    </source>
</evidence>
<feature type="region of interest" description="Disordered" evidence="7">
    <location>
        <begin position="1"/>
        <end position="27"/>
    </location>
</feature>
<reference evidence="10" key="1">
    <citation type="submission" date="2025-08" db="UniProtKB">
        <authorList>
            <consortium name="RefSeq"/>
        </authorList>
    </citation>
    <scope>IDENTIFICATION</scope>
</reference>
<dbReference type="KEGG" id="egu:105043925"/>
<dbReference type="RefSeq" id="XP_010919955.1">
    <property type="nucleotide sequence ID" value="XM_010921653.3"/>
</dbReference>
<dbReference type="GO" id="GO:0005634">
    <property type="term" value="C:nucleus"/>
    <property type="evidence" value="ECO:0007669"/>
    <property type="project" value="TreeGrafter"/>
</dbReference>
<keyword evidence="9" id="KW-1185">Reference proteome</keyword>
<evidence type="ECO:0000256" key="2">
    <source>
        <dbReference type="ARBA" id="ARBA00022670"/>
    </source>
</evidence>
<dbReference type="InterPro" id="IPR001394">
    <property type="entry name" value="Peptidase_C19_UCH"/>
</dbReference>
<evidence type="ECO:0000256" key="6">
    <source>
        <dbReference type="ARBA" id="ARBA00037450"/>
    </source>
</evidence>
<dbReference type="PROSITE" id="PS50235">
    <property type="entry name" value="USP_3"/>
    <property type="match status" value="1"/>
</dbReference>
<comment type="function">
    <text evidence="6">Recognizes and hydrolyzes the peptide bond at the C-terminal Gly of ubiquitin. Involved in the processing of poly-ubiquitin precursors as well as that of ubiquitinated proteins.</text>
</comment>
<feature type="region of interest" description="Disordered" evidence="7">
    <location>
        <begin position="383"/>
        <end position="411"/>
    </location>
</feature>
<feature type="domain" description="USP" evidence="8">
    <location>
        <begin position="39"/>
        <end position="346"/>
    </location>
</feature>
<organism evidence="9 10">
    <name type="scientific">Elaeis guineensis var. tenera</name>
    <name type="common">Oil palm</name>
    <dbReference type="NCBI Taxonomy" id="51953"/>
    <lineage>
        <taxon>Eukaryota</taxon>
        <taxon>Viridiplantae</taxon>
        <taxon>Streptophyta</taxon>
        <taxon>Embryophyta</taxon>
        <taxon>Tracheophyta</taxon>
        <taxon>Spermatophyta</taxon>
        <taxon>Magnoliopsida</taxon>
        <taxon>Liliopsida</taxon>
        <taxon>Arecaceae</taxon>
        <taxon>Arecoideae</taxon>
        <taxon>Cocoseae</taxon>
        <taxon>Elaeidinae</taxon>
        <taxon>Elaeis</taxon>
    </lineage>
</organism>
<dbReference type="FunFam" id="3.90.70.10:FF:000116">
    <property type="entry name" value="Ubiquitin carboxyl-terminal hydrolase 20"/>
    <property type="match status" value="1"/>
</dbReference>
<dbReference type="GO" id="GO:0016579">
    <property type="term" value="P:protein deubiquitination"/>
    <property type="evidence" value="ECO:0007669"/>
    <property type="project" value="InterPro"/>
</dbReference>
<keyword evidence="5" id="KW-0788">Thiol protease</keyword>
<evidence type="ECO:0000313" key="10">
    <source>
        <dbReference type="RefSeq" id="XP_010919955.1"/>
    </source>
</evidence>
<gene>
    <name evidence="10" type="primary">LOC105043925</name>
</gene>
<evidence type="ECO:0000256" key="5">
    <source>
        <dbReference type="ARBA" id="ARBA00022807"/>
    </source>
</evidence>
<keyword evidence="4 10" id="KW-0378">Hydrolase</keyword>
<evidence type="ECO:0000256" key="3">
    <source>
        <dbReference type="ARBA" id="ARBA00022786"/>
    </source>
</evidence>
<name>A0A6I9R3R9_ELAGV</name>
<dbReference type="GO" id="GO:0005829">
    <property type="term" value="C:cytosol"/>
    <property type="evidence" value="ECO:0007669"/>
    <property type="project" value="TreeGrafter"/>
</dbReference>
<dbReference type="InterPro" id="IPR038765">
    <property type="entry name" value="Papain-like_cys_pep_sf"/>
</dbReference>
<dbReference type="InParanoid" id="A0A6I9R3R9"/>
<dbReference type="InterPro" id="IPR018200">
    <property type="entry name" value="USP_CS"/>
</dbReference>
<dbReference type="OrthoDB" id="420187at2759"/>
<feature type="compositionally biased region" description="Polar residues" evidence="7">
    <location>
        <begin position="574"/>
        <end position="583"/>
    </location>
</feature>
<feature type="compositionally biased region" description="Low complexity" evidence="7">
    <location>
        <begin position="385"/>
        <end position="396"/>
    </location>
</feature>
<dbReference type="GO" id="GO:0006508">
    <property type="term" value="P:proteolysis"/>
    <property type="evidence" value="ECO:0007669"/>
    <property type="project" value="UniProtKB-KW"/>
</dbReference>
<dbReference type="PANTHER" id="PTHR24006:SF747">
    <property type="entry name" value="UBIQUITIN CARBOXYL-TERMINAL HYDROLASE 20"/>
    <property type="match status" value="1"/>
</dbReference>
<sequence length="611" mass="68325">MEAESLHPPAPPNDSDPQNMEKSCLSPPRSNYQPRLVGAALWNLGNTCFLNAVLQCLTHTVPLVQKLQSVDHSSTCCGGNGDFCSFCALREHINLSILESGNVISPTRIADNLDKISSCFQRGSEGDAHEFLHALLDSLHSCCLDPSLKDHPSSLEKDSLVKQVFGGRLRSQLRCCDCGRCSDTFEPLLDLSLEIGDVDTLTDALVSFTKVEKIDDPETKFTCEGCKAQVLVEKQLKLDQAPEVVALQLKRFKSIGFFATKIEKFVDYPLELDLNPFLSCPEDGVKLKYDLYAVLVHDGSPYSGHYYCFVRSSPTAWYQMNDSEVTRVSETHVLNESAFILFYIKQGSSPWFSTLMDAQKVPHLDDSNDASPVSVLDHIDRDLVSPSSGETSCSSSRGIQGKDNDPSQCSNFSSVIDEERCHVATPSARYHRSLDEGSYKAMPDKFIIKRTKESTSNQHITDIFQDEPLEDEKENHFFPQFQKELKVPKKVGIPILDTMKDVPMNELLKRLVRGMPSSRRSSILACLATQHKPLHKRPLQDKSQRPTKKRMRAHFDSHHADVEDGSPRKAVTAAQLTSISRQSLSPRSIRRGLFIDDSESDLELVSRQSDD</sequence>
<feature type="region of interest" description="Disordered" evidence="7">
    <location>
        <begin position="532"/>
        <end position="583"/>
    </location>
</feature>
<keyword evidence="3" id="KW-0833">Ubl conjugation pathway</keyword>
<evidence type="ECO:0000256" key="1">
    <source>
        <dbReference type="ARBA" id="ARBA00009085"/>
    </source>
</evidence>
<dbReference type="Proteomes" id="UP000504607">
    <property type="component" value="Chromosome 4"/>
</dbReference>
<feature type="compositionally biased region" description="Basic and acidic residues" evidence="7">
    <location>
        <begin position="553"/>
        <end position="567"/>
    </location>
</feature>
<dbReference type="Gene3D" id="3.90.70.10">
    <property type="entry name" value="Cysteine proteinases"/>
    <property type="match status" value="1"/>
</dbReference>
<evidence type="ECO:0000313" key="9">
    <source>
        <dbReference type="Proteomes" id="UP000504607"/>
    </source>
</evidence>
<keyword evidence="2" id="KW-0645">Protease</keyword>
<proteinExistence type="inferred from homology"/>
<dbReference type="PROSITE" id="PS00973">
    <property type="entry name" value="USP_2"/>
    <property type="match status" value="1"/>
</dbReference>